<dbReference type="Proteomes" id="UP000585474">
    <property type="component" value="Unassembled WGS sequence"/>
</dbReference>
<sequence>MNYLRGPNGNWRSSNSAFGKLARSIGKFLRCIPLRHFRFFLFFSQVQRDGWDLSTDDESARGMMEQVSIYRKWRERIKGVEMESGIRVFLGEFQDESNFGDYKLPFDIDANDLLFLNRKYSCTGNVDKFSVTNNKGGCPSKEQFDNMILKVDVHI</sequence>
<evidence type="ECO:0000313" key="2">
    <source>
        <dbReference type="Proteomes" id="UP000585474"/>
    </source>
</evidence>
<organism evidence="1 2">
    <name type="scientific">Actinidia rufa</name>
    <dbReference type="NCBI Taxonomy" id="165716"/>
    <lineage>
        <taxon>Eukaryota</taxon>
        <taxon>Viridiplantae</taxon>
        <taxon>Streptophyta</taxon>
        <taxon>Embryophyta</taxon>
        <taxon>Tracheophyta</taxon>
        <taxon>Spermatophyta</taxon>
        <taxon>Magnoliopsida</taxon>
        <taxon>eudicotyledons</taxon>
        <taxon>Gunneridae</taxon>
        <taxon>Pentapetalae</taxon>
        <taxon>asterids</taxon>
        <taxon>Ericales</taxon>
        <taxon>Actinidiaceae</taxon>
        <taxon>Actinidia</taxon>
    </lineage>
</organism>
<protein>
    <submittedName>
        <fullName evidence="1">Uncharacterized protein</fullName>
    </submittedName>
</protein>
<proteinExistence type="predicted"/>
<name>A0A7J0GR49_9ERIC</name>
<comment type="caution">
    <text evidence="1">The sequence shown here is derived from an EMBL/GenBank/DDBJ whole genome shotgun (WGS) entry which is preliminary data.</text>
</comment>
<dbReference type="AlphaFoldDB" id="A0A7J0GR49"/>
<keyword evidence="2" id="KW-1185">Reference proteome</keyword>
<reference evidence="1 2" key="1">
    <citation type="submission" date="2019-07" db="EMBL/GenBank/DDBJ databases">
        <title>De Novo Assembly of kiwifruit Actinidia rufa.</title>
        <authorList>
            <person name="Sugita-Konishi S."/>
            <person name="Sato K."/>
            <person name="Mori E."/>
            <person name="Abe Y."/>
            <person name="Kisaki G."/>
            <person name="Hamano K."/>
            <person name="Suezawa K."/>
            <person name="Otani M."/>
            <person name="Fukuda T."/>
            <person name="Manabe T."/>
            <person name="Gomi K."/>
            <person name="Tabuchi M."/>
            <person name="Akimitsu K."/>
            <person name="Kataoka I."/>
        </authorList>
    </citation>
    <scope>NUCLEOTIDE SEQUENCE [LARGE SCALE GENOMIC DNA]</scope>
    <source>
        <strain evidence="2">cv. Fuchu</strain>
    </source>
</reference>
<evidence type="ECO:0000313" key="1">
    <source>
        <dbReference type="EMBL" id="GFZ13104.1"/>
    </source>
</evidence>
<gene>
    <name evidence="1" type="ORF">Acr_23g0014890</name>
</gene>
<dbReference type="EMBL" id="BJWL01000023">
    <property type="protein sequence ID" value="GFZ13104.1"/>
    <property type="molecule type" value="Genomic_DNA"/>
</dbReference>
<accession>A0A7J0GR49</accession>